<organism evidence="1 2">
    <name type="scientific">Pseudomonas abietaniphila</name>
    <dbReference type="NCBI Taxonomy" id="89065"/>
    <lineage>
        <taxon>Bacteria</taxon>
        <taxon>Pseudomonadati</taxon>
        <taxon>Pseudomonadota</taxon>
        <taxon>Gammaproteobacteria</taxon>
        <taxon>Pseudomonadales</taxon>
        <taxon>Pseudomonadaceae</taxon>
        <taxon>Pseudomonas</taxon>
    </lineage>
</organism>
<name>A0A1G8SH59_9PSED</name>
<evidence type="ECO:0000313" key="1">
    <source>
        <dbReference type="EMBL" id="SDJ28579.1"/>
    </source>
</evidence>
<dbReference type="AlphaFoldDB" id="A0A1G8SH59"/>
<dbReference type="OrthoDB" id="6894259at2"/>
<dbReference type="RefSeq" id="WP_074758891.1">
    <property type="nucleotide sequence ID" value="NZ_FNCO01000025.1"/>
</dbReference>
<dbReference type="EMBL" id="FNCO01000025">
    <property type="protein sequence ID" value="SDJ28579.1"/>
    <property type="molecule type" value="Genomic_DNA"/>
</dbReference>
<dbReference type="Proteomes" id="UP000182894">
    <property type="component" value="Unassembled WGS sequence"/>
</dbReference>
<evidence type="ECO:0000313" key="2">
    <source>
        <dbReference type="Proteomes" id="UP000182894"/>
    </source>
</evidence>
<accession>A0A1G8SH59</accession>
<reference evidence="2" key="1">
    <citation type="submission" date="2016-10" db="EMBL/GenBank/DDBJ databases">
        <authorList>
            <person name="Varghese N."/>
            <person name="Submissions S."/>
        </authorList>
    </citation>
    <scope>NUCLEOTIDE SEQUENCE [LARGE SCALE GENOMIC DNA]</scope>
    <source>
        <strain evidence="2">ATCC 700689</strain>
    </source>
</reference>
<proteinExistence type="predicted"/>
<sequence>MTYSRFFYTEYESPFKHENDEGRFAIFSTPQFLTPSLGFRKEVGLQRFAVLWDGAPDNQMIQIIEEAIAARVMSPVRLLHVSESHLEIIADNNLSGDKKKAFEYAWGALAGKAMMGAWTAAVFTEGKMHPAVDGGRLLRSYAPEILKYGALGIQNYSLALCLVSGEWVAAKVT</sequence>
<gene>
    <name evidence="1" type="ORF">SAMN05216605_12541</name>
</gene>
<keyword evidence="2" id="KW-1185">Reference proteome</keyword>
<protein>
    <submittedName>
        <fullName evidence="1">Uncharacterized protein</fullName>
    </submittedName>
</protein>